<comment type="similarity">
    <text evidence="2 7">Belongs to the NSE4 family.</text>
</comment>
<keyword evidence="3 7" id="KW-0227">DNA damage</keyword>
<evidence type="ECO:0000256" key="7">
    <source>
        <dbReference type="RuleBase" id="RU365071"/>
    </source>
</evidence>
<feature type="domain" description="Non-structural maintenance of chromosome element 4 C-terminal" evidence="9">
    <location>
        <begin position="226"/>
        <end position="309"/>
    </location>
</feature>
<dbReference type="GO" id="GO:0030915">
    <property type="term" value="C:Smc5-Smc6 complex"/>
    <property type="evidence" value="ECO:0007669"/>
    <property type="project" value="UniProtKB-UniRule"/>
</dbReference>
<comment type="function">
    <text evidence="7">Component of the SMC5-SMC6 complex, that promotes sister chromatid alignment after DNA damage and facilitates double-stranded DNA breaks (DSBs) repair via homologous recombination between sister chromatids.</text>
</comment>
<dbReference type="Gramene" id="TVU05179">
    <property type="protein sequence ID" value="TVU05179"/>
    <property type="gene ID" value="EJB05_48333"/>
</dbReference>
<evidence type="ECO:0000256" key="2">
    <source>
        <dbReference type="ARBA" id="ARBA00008997"/>
    </source>
</evidence>
<organism evidence="10 11">
    <name type="scientific">Eragrostis curvula</name>
    <name type="common">weeping love grass</name>
    <dbReference type="NCBI Taxonomy" id="38414"/>
    <lineage>
        <taxon>Eukaryota</taxon>
        <taxon>Viridiplantae</taxon>
        <taxon>Streptophyta</taxon>
        <taxon>Embryophyta</taxon>
        <taxon>Tracheophyta</taxon>
        <taxon>Spermatophyta</taxon>
        <taxon>Magnoliopsida</taxon>
        <taxon>Liliopsida</taxon>
        <taxon>Poales</taxon>
        <taxon>Poaceae</taxon>
        <taxon>PACMAD clade</taxon>
        <taxon>Chloridoideae</taxon>
        <taxon>Eragrostideae</taxon>
        <taxon>Eragrostidinae</taxon>
        <taxon>Eragrostis</taxon>
    </lineage>
</organism>
<evidence type="ECO:0000256" key="6">
    <source>
        <dbReference type="ARBA" id="ARBA00023242"/>
    </source>
</evidence>
<dbReference type="GO" id="GO:0006310">
    <property type="term" value="P:DNA recombination"/>
    <property type="evidence" value="ECO:0007669"/>
    <property type="project" value="UniProtKB-UniRule"/>
</dbReference>
<dbReference type="OrthoDB" id="361242at2759"/>
<feature type="region of interest" description="Disordered" evidence="8">
    <location>
        <begin position="1"/>
        <end position="22"/>
    </location>
</feature>
<evidence type="ECO:0000256" key="1">
    <source>
        <dbReference type="ARBA" id="ARBA00004123"/>
    </source>
</evidence>
<feature type="compositionally biased region" description="Acidic residues" evidence="8">
    <location>
        <begin position="195"/>
        <end position="207"/>
    </location>
</feature>
<dbReference type="InterPro" id="IPR014854">
    <property type="entry name" value="Nse4_C"/>
</dbReference>
<feature type="region of interest" description="Disordered" evidence="8">
    <location>
        <begin position="177"/>
        <end position="207"/>
    </location>
</feature>
<comment type="caution">
    <text evidence="10">The sequence shown here is derived from an EMBL/GenBank/DDBJ whole genome shotgun (WGS) entry which is preliminary data.</text>
</comment>
<name>A0A5J9T1B5_9POAL</name>
<evidence type="ECO:0000313" key="10">
    <source>
        <dbReference type="EMBL" id="TVU05179.1"/>
    </source>
</evidence>
<keyword evidence="11" id="KW-1185">Reference proteome</keyword>
<evidence type="ECO:0000256" key="4">
    <source>
        <dbReference type="ARBA" id="ARBA00023172"/>
    </source>
</evidence>
<keyword evidence="6 7" id="KW-0539">Nucleus</keyword>
<accession>A0A5J9T1B5</accession>
<keyword evidence="5 7" id="KW-0234">DNA repair</keyword>
<evidence type="ECO:0000313" key="11">
    <source>
        <dbReference type="Proteomes" id="UP000324897"/>
    </source>
</evidence>
<evidence type="ECO:0000259" key="9">
    <source>
        <dbReference type="Pfam" id="PF08743"/>
    </source>
</evidence>
<feature type="non-terminal residue" evidence="10">
    <location>
        <position position="1"/>
    </location>
</feature>
<dbReference type="Proteomes" id="UP000324897">
    <property type="component" value="Unassembled WGS sequence"/>
</dbReference>
<feature type="compositionally biased region" description="Basic and acidic residues" evidence="8">
    <location>
        <begin position="183"/>
        <end position="194"/>
    </location>
</feature>
<comment type="subunit">
    <text evidence="7">Component of the SMC5-SMC6 complex.</text>
</comment>
<dbReference type="AlphaFoldDB" id="A0A5J9T1B5"/>
<evidence type="ECO:0000256" key="8">
    <source>
        <dbReference type="SAM" id="MobiDB-lite"/>
    </source>
</evidence>
<dbReference type="Pfam" id="PF08743">
    <property type="entry name" value="Nse4_C"/>
    <property type="match status" value="1"/>
</dbReference>
<comment type="subcellular location">
    <subcellularLocation>
        <location evidence="1 7">Nucleus</location>
    </subcellularLocation>
</comment>
<dbReference type="PANTHER" id="PTHR16140">
    <property type="entry name" value="NON-STRUCTURAL MAINTENANCE OF CHROMOSOMES ELEMENT 4"/>
    <property type="match status" value="1"/>
</dbReference>
<keyword evidence="4 7" id="KW-0233">DNA recombination</keyword>
<dbReference type="InterPro" id="IPR027786">
    <property type="entry name" value="Nse4/EID"/>
</dbReference>
<reference evidence="10 11" key="1">
    <citation type="journal article" date="2019" name="Sci. Rep.">
        <title>A high-quality genome of Eragrostis curvula grass provides insights into Poaceae evolution and supports new strategies to enhance forage quality.</title>
        <authorList>
            <person name="Carballo J."/>
            <person name="Santos B.A.C.M."/>
            <person name="Zappacosta D."/>
            <person name="Garbus I."/>
            <person name="Selva J.P."/>
            <person name="Gallo C.A."/>
            <person name="Diaz A."/>
            <person name="Albertini E."/>
            <person name="Caccamo M."/>
            <person name="Echenique V."/>
        </authorList>
    </citation>
    <scope>NUCLEOTIDE SEQUENCE [LARGE SCALE GENOMIC DNA]</scope>
    <source>
        <strain evidence="11">cv. Victoria</strain>
        <tissue evidence="10">Leaf</tissue>
    </source>
</reference>
<proteinExistence type="inferred from homology"/>
<feature type="compositionally biased region" description="Acidic residues" evidence="8">
    <location>
        <begin position="346"/>
        <end position="356"/>
    </location>
</feature>
<dbReference type="GO" id="GO:0005634">
    <property type="term" value="C:nucleus"/>
    <property type="evidence" value="ECO:0007669"/>
    <property type="project" value="UniProtKB-SubCell"/>
</dbReference>
<dbReference type="EMBL" id="RWGY01000051">
    <property type="protein sequence ID" value="TVU05179.1"/>
    <property type="molecule type" value="Genomic_DNA"/>
</dbReference>
<dbReference type="PANTHER" id="PTHR16140:SF15">
    <property type="entry name" value="NON-STRUCTURAL MAINTENANCE OF CHROMOSOMES ELEMENT 4"/>
    <property type="match status" value="1"/>
</dbReference>
<sequence length="428" mass="47108">MEGPRDDGAVRNAAASGSACGEVGLQDQEWRRELAAAWGQSHAERSALRSQYAGVRTMIREVKDDPCLGQFDAAMGKIERLHEEVQRPMEQVVDGEALFDLASALAKAAISENRDGPTPSEFVTALLQNFGPRTSPLDDSNEPFSWSDLGALVSPMFVTATGCQTMLGPMGLSVRERKHAARKQSERLGRKPAEVDELAPDQDERNDTDENIAVMFGHLRTHRRAKLENLILNRQSFAQTVENLFALSFLVKDGRAEITVDDKGDHVVMPRNAPVAGQITSREVCTSQFVFRFDFRDWQMMKGVVEPGTELMPHRNSQQHGDEHENTTPCPARDCSQQGSGSHQLEEEEEFTDQEASEPAKENAMEENLPGCSSGLKKRKRSGVARRLFSAVPDPVGVGGSDNSVADSPRRGVRAKLPSVRVSGSEWI</sequence>
<gene>
    <name evidence="10" type="ORF">EJB05_48333</name>
</gene>
<protein>
    <recommendedName>
        <fullName evidence="7">Non-structural maintenance of chromosomes element 4</fullName>
    </recommendedName>
</protein>
<evidence type="ECO:0000256" key="3">
    <source>
        <dbReference type="ARBA" id="ARBA00022763"/>
    </source>
</evidence>
<evidence type="ECO:0000256" key="5">
    <source>
        <dbReference type="ARBA" id="ARBA00023204"/>
    </source>
</evidence>
<dbReference type="GO" id="GO:0006281">
    <property type="term" value="P:DNA repair"/>
    <property type="evidence" value="ECO:0007669"/>
    <property type="project" value="UniProtKB-UniRule"/>
</dbReference>
<feature type="region of interest" description="Disordered" evidence="8">
    <location>
        <begin position="309"/>
        <end position="411"/>
    </location>
</feature>